<name>A0A2P1JYB0_9CAUD</name>
<reference evidence="1 2" key="1">
    <citation type="submission" date="2018-02" db="EMBL/GenBank/DDBJ databases">
        <authorList>
            <person name="Aull H.G."/>
            <person name="Garlena R.A."/>
            <person name="Russell D.A."/>
            <person name="Pop W.H."/>
            <person name="Jacobs-Sera D."/>
            <person name="Hatfull G.F."/>
        </authorList>
    </citation>
    <scope>NUCLEOTIDE SEQUENCE [LARGE SCALE GENOMIC DNA]</scope>
</reference>
<proteinExistence type="predicted"/>
<accession>A0A2P1JYB0</accession>
<gene>
    <name evidence="1" type="primary">34</name>
    <name evidence="1" type="ORF">PBI_GRAVY_34</name>
</gene>
<dbReference type="EMBL" id="MG962368">
    <property type="protein sequence ID" value="AVO25274.1"/>
    <property type="molecule type" value="Genomic_DNA"/>
</dbReference>
<evidence type="ECO:0000313" key="1">
    <source>
        <dbReference type="EMBL" id="AVO25274.1"/>
    </source>
</evidence>
<protein>
    <submittedName>
        <fullName evidence="1">Uncharacterized protein</fullName>
    </submittedName>
</protein>
<organism evidence="1 2">
    <name type="scientific">Gordonia phage Gravy</name>
    <dbReference type="NCBI Taxonomy" id="2094133"/>
    <lineage>
        <taxon>Viruses</taxon>
        <taxon>Duplodnaviria</taxon>
        <taxon>Heunggongvirae</taxon>
        <taxon>Uroviricota</taxon>
        <taxon>Caudoviricetes</taxon>
        <taxon>Deejayvirinae</taxon>
        <taxon>Tanisvirus</taxon>
        <taxon>Tanisvirus tanis</taxon>
    </lineage>
</organism>
<sequence length="99" mass="11102">MFTKKLSSNTVGVSNAIDELLVEMHEQDKDSEIYAGMVKQLTELYSLKEIDCKVDSGKRVDMNTLTIVAGNILGIFTIVMHERDHVMTSKALSLLTKLR</sequence>
<evidence type="ECO:0000313" key="2">
    <source>
        <dbReference type="Proteomes" id="UP000240261"/>
    </source>
</evidence>
<dbReference type="Proteomes" id="UP000240261">
    <property type="component" value="Segment"/>
</dbReference>